<evidence type="ECO:0000256" key="1">
    <source>
        <dbReference type="SAM" id="Phobius"/>
    </source>
</evidence>
<dbReference type="EMBL" id="LAZR01053285">
    <property type="protein sequence ID" value="KKK81076.1"/>
    <property type="molecule type" value="Genomic_DNA"/>
</dbReference>
<reference evidence="2" key="1">
    <citation type="journal article" date="2015" name="Nature">
        <title>Complex archaea that bridge the gap between prokaryotes and eukaryotes.</title>
        <authorList>
            <person name="Spang A."/>
            <person name="Saw J.H."/>
            <person name="Jorgensen S.L."/>
            <person name="Zaremba-Niedzwiedzka K."/>
            <person name="Martijn J."/>
            <person name="Lind A.E."/>
            <person name="van Eijk R."/>
            <person name="Schleper C."/>
            <person name="Guy L."/>
            <person name="Ettema T.J."/>
        </authorList>
    </citation>
    <scope>NUCLEOTIDE SEQUENCE</scope>
</reference>
<comment type="caution">
    <text evidence="2">The sequence shown here is derived from an EMBL/GenBank/DDBJ whole genome shotgun (WGS) entry which is preliminary data.</text>
</comment>
<keyword evidence="1" id="KW-0812">Transmembrane</keyword>
<feature type="transmembrane region" description="Helical" evidence="1">
    <location>
        <begin position="33"/>
        <end position="51"/>
    </location>
</feature>
<evidence type="ECO:0000313" key="2">
    <source>
        <dbReference type="EMBL" id="KKK81076.1"/>
    </source>
</evidence>
<organism evidence="2">
    <name type="scientific">marine sediment metagenome</name>
    <dbReference type="NCBI Taxonomy" id="412755"/>
    <lineage>
        <taxon>unclassified sequences</taxon>
        <taxon>metagenomes</taxon>
        <taxon>ecological metagenomes</taxon>
    </lineage>
</organism>
<dbReference type="AlphaFoldDB" id="A0A0F9B9E9"/>
<sequence length="57" mass="6179">MTTKKKIDWRIVCTGILALTILEIYALSQGVNGVLLSTIILIIGLAIGITIENPLKK</sequence>
<feature type="transmembrane region" description="Helical" evidence="1">
    <location>
        <begin position="7"/>
        <end position="27"/>
    </location>
</feature>
<protein>
    <submittedName>
        <fullName evidence="2">Uncharacterized protein</fullName>
    </submittedName>
</protein>
<proteinExistence type="predicted"/>
<accession>A0A0F9B9E9</accession>
<gene>
    <name evidence="2" type="ORF">LCGC14_2817090</name>
</gene>
<keyword evidence="1" id="KW-1133">Transmembrane helix</keyword>
<name>A0A0F9B9E9_9ZZZZ</name>
<keyword evidence="1" id="KW-0472">Membrane</keyword>